<dbReference type="PANTHER" id="PTHR48043">
    <property type="entry name" value="EG:EG0003.4 PROTEIN-RELATED"/>
    <property type="match status" value="1"/>
</dbReference>
<sequence length="234" mass="26691">MNFFERLTNYFWINLDLLFRKCYLKAEVQKLAAGRFGDSVGDLEDIRKHVSLLLSNVDMTLHYPQELAPNVIPVGGLHVHRAGQLPQDLQSLLDNAKKGVILFSLGTNVRSDRLNPEIRDAIIKALSRLEQIVIWKFETNLTEVPSNVIIRQWVPQTEILAHRNTRLFISHGGGLSTMEAAYYGVPVLGIPFFVDQFINLIMMENKGIARQISYPTISEDIVYTNIREMLDNPK</sequence>
<evidence type="ECO:0000313" key="6">
    <source>
        <dbReference type="EMBL" id="CAH1958135.1"/>
    </source>
</evidence>
<evidence type="ECO:0000256" key="2">
    <source>
        <dbReference type="ARBA" id="ARBA00022676"/>
    </source>
</evidence>
<keyword evidence="3 4" id="KW-0808">Transferase</keyword>
<evidence type="ECO:0000256" key="1">
    <source>
        <dbReference type="ARBA" id="ARBA00009995"/>
    </source>
</evidence>
<keyword evidence="7" id="KW-1185">Reference proteome</keyword>
<protein>
    <recommendedName>
        <fullName evidence="5">UDP-glucuronosyltransferase</fullName>
        <ecNumber evidence="5">2.4.1.17</ecNumber>
    </recommendedName>
</protein>
<dbReference type="SUPFAM" id="SSF53756">
    <property type="entry name" value="UDP-Glycosyltransferase/glycogen phosphorylase"/>
    <property type="match status" value="1"/>
</dbReference>
<dbReference type="CDD" id="cd03784">
    <property type="entry name" value="GT1_Gtf-like"/>
    <property type="match status" value="1"/>
</dbReference>
<dbReference type="Proteomes" id="UP001152888">
    <property type="component" value="Unassembled WGS sequence"/>
</dbReference>
<dbReference type="OrthoDB" id="5835829at2759"/>
<dbReference type="InterPro" id="IPR035595">
    <property type="entry name" value="UDP_glycos_trans_CS"/>
</dbReference>
<dbReference type="GO" id="GO:0015020">
    <property type="term" value="F:glucuronosyltransferase activity"/>
    <property type="evidence" value="ECO:0007669"/>
    <property type="project" value="UniProtKB-EC"/>
</dbReference>
<dbReference type="FunFam" id="3.40.50.2000:FF:000050">
    <property type="entry name" value="UDP-glucuronosyltransferase"/>
    <property type="match status" value="1"/>
</dbReference>
<comment type="subcellular location">
    <subcellularLocation>
        <location evidence="5">Membrane</location>
        <topology evidence="5">Single-pass membrane protein</topology>
    </subcellularLocation>
</comment>
<evidence type="ECO:0000313" key="7">
    <source>
        <dbReference type="Proteomes" id="UP001152888"/>
    </source>
</evidence>
<evidence type="ECO:0000256" key="3">
    <source>
        <dbReference type="ARBA" id="ARBA00022679"/>
    </source>
</evidence>
<dbReference type="AlphaFoldDB" id="A0A9P0NVL8"/>
<organism evidence="6 7">
    <name type="scientific">Acanthoscelides obtectus</name>
    <name type="common">Bean weevil</name>
    <name type="synonym">Bruchus obtectus</name>
    <dbReference type="NCBI Taxonomy" id="200917"/>
    <lineage>
        <taxon>Eukaryota</taxon>
        <taxon>Metazoa</taxon>
        <taxon>Ecdysozoa</taxon>
        <taxon>Arthropoda</taxon>
        <taxon>Hexapoda</taxon>
        <taxon>Insecta</taxon>
        <taxon>Pterygota</taxon>
        <taxon>Neoptera</taxon>
        <taxon>Endopterygota</taxon>
        <taxon>Coleoptera</taxon>
        <taxon>Polyphaga</taxon>
        <taxon>Cucujiformia</taxon>
        <taxon>Chrysomeloidea</taxon>
        <taxon>Chrysomelidae</taxon>
        <taxon>Bruchinae</taxon>
        <taxon>Bruchini</taxon>
        <taxon>Acanthoscelides</taxon>
    </lineage>
</organism>
<dbReference type="EMBL" id="CAKOFQ010006675">
    <property type="protein sequence ID" value="CAH1958135.1"/>
    <property type="molecule type" value="Genomic_DNA"/>
</dbReference>
<dbReference type="InterPro" id="IPR050271">
    <property type="entry name" value="UDP-glycosyltransferase"/>
</dbReference>
<comment type="similarity">
    <text evidence="1 4">Belongs to the UDP-glycosyltransferase family.</text>
</comment>
<name>A0A9P0NVL8_ACAOB</name>
<proteinExistence type="inferred from homology"/>
<evidence type="ECO:0000256" key="5">
    <source>
        <dbReference type="RuleBase" id="RU362059"/>
    </source>
</evidence>
<dbReference type="PANTHER" id="PTHR48043:SF159">
    <property type="entry name" value="EG:EG0003.4 PROTEIN-RELATED"/>
    <property type="match status" value="1"/>
</dbReference>
<reference evidence="6" key="1">
    <citation type="submission" date="2022-03" db="EMBL/GenBank/DDBJ databases">
        <authorList>
            <person name="Sayadi A."/>
        </authorList>
    </citation>
    <scope>NUCLEOTIDE SEQUENCE</scope>
</reference>
<dbReference type="EC" id="2.4.1.17" evidence="5"/>
<dbReference type="InterPro" id="IPR002213">
    <property type="entry name" value="UDP_glucos_trans"/>
</dbReference>
<gene>
    <name evidence="6" type="ORF">ACAOBT_LOCUS2485</name>
</gene>
<accession>A0A9P0NVL8</accession>
<dbReference type="Pfam" id="PF00201">
    <property type="entry name" value="UDPGT"/>
    <property type="match status" value="1"/>
</dbReference>
<comment type="catalytic activity">
    <reaction evidence="5">
        <text>glucuronate acceptor + UDP-alpha-D-glucuronate = acceptor beta-D-glucuronoside + UDP + H(+)</text>
        <dbReference type="Rhea" id="RHEA:21032"/>
        <dbReference type="ChEBI" id="CHEBI:15378"/>
        <dbReference type="ChEBI" id="CHEBI:58052"/>
        <dbReference type="ChEBI" id="CHEBI:58223"/>
        <dbReference type="ChEBI" id="CHEBI:132367"/>
        <dbReference type="ChEBI" id="CHEBI:132368"/>
        <dbReference type="EC" id="2.4.1.17"/>
    </reaction>
</comment>
<keyword evidence="2 4" id="KW-0328">Glycosyltransferase</keyword>
<dbReference type="GO" id="GO:0016020">
    <property type="term" value="C:membrane"/>
    <property type="evidence" value="ECO:0007669"/>
    <property type="project" value="UniProtKB-SubCell"/>
</dbReference>
<evidence type="ECO:0000256" key="4">
    <source>
        <dbReference type="RuleBase" id="RU003718"/>
    </source>
</evidence>
<comment type="caution">
    <text evidence="6">The sequence shown here is derived from an EMBL/GenBank/DDBJ whole genome shotgun (WGS) entry which is preliminary data.</text>
</comment>
<dbReference type="Gene3D" id="3.40.50.2000">
    <property type="entry name" value="Glycogen Phosphorylase B"/>
    <property type="match status" value="1"/>
</dbReference>
<dbReference type="PROSITE" id="PS00375">
    <property type="entry name" value="UDPGT"/>
    <property type="match status" value="1"/>
</dbReference>